<keyword evidence="1" id="KW-1185">Reference proteome</keyword>
<reference evidence="2" key="1">
    <citation type="submission" date="2016-11" db="UniProtKB">
        <authorList>
            <consortium name="WormBaseParasite"/>
        </authorList>
    </citation>
    <scope>IDENTIFICATION</scope>
</reference>
<dbReference type="Proteomes" id="UP000095287">
    <property type="component" value="Unplaced"/>
</dbReference>
<evidence type="ECO:0000313" key="2">
    <source>
        <dbReference type="WBParaSite" id="L893_g20272.t1"/>
    </source>
</evidence>
<name>A0A1I7YVY6_9BILA</name>
<proteinExistence type="predicted"/>
<accession>A0A1I7YVY6</accession>
<organism evidence="1 2">
    <name type="scientific">Steinernema glaseri</name>
    <dbReference type="NCBI Taxonomy" id="37863"/>
    <lineage>
        <taxon>Eukaryota</taxon>
        <taxon>Metazoa</taxon>
        <taxon>Ecdysozoa</taxon>
        <taxon>Nematoda</taxon>
        <taxon>Chromadorea</taxon>
        <taxon>Rhabditida</taxon>
        <taxon>Tylenchina</taxon>
        <taxon>Panagrolaimomorpha</taxon>
        <taxon>Strongyloidoidea</taxon>
        <taxon>Steinernematidae</taxon>
        <taxon>Steinernema</taxon>
    </lineage>
</organism>
<sequence>MATQFGPPCALGHNLLNALVPGTASIIVVSIVAGSKSVVTQGNGGKMRLARHEKEIKRKEKSHWRYGGLNPGLLHANQAL</sequence>
<protein>
    <submittedName>
        <fullName evidence="2">Secreted protein</fullName>
    </submittedName>
</protein>
<dbReference type="WBParaSite" id="L893_g20272.t1">
    <property type="protein sequence ID" value="L893_g20272.t1"/>
    <property type="gene ID" value="L893_g20272"/>
</dbReference>
<dbReference type="AlphaFoldDB" id="A0A1I7YVY6"/>
<evidence type="ECO:0000313" key="1">
    <source>
        <dbReference type="Proteomes" id="UP000095287"/>
    </source>
</evidence>